<gene>
    <name evidence="1" type="ORF">L6452_07542</name>
</gene>
<keyword evidence="2" id="KW-1185">Reference proteome</keyword>
<evidence type="ECO:0000313" key="2">
    <source>
        <dbReference type="Proteomes" id="UP001055879"/>
    </source>
</evidence>
<evidence type="ECO:0000313" key="1">
    <source>
        <dbReference type="EMBL" id="KAI3759609.1"/>
    </source>
</evidence>
<accession>A0ACB9EKS1</accession>
<name>A0ACB9EKS1_ARCLA</name>
<dbReference type="Proteomes" id="UP001055879">
    <property type="component" value="Linkage Group LG02"/>
</dbReference>
<protein>
    <submittedName>
        <fullName evidence="1">Uncharacterized protein</fullName>
    </submittedName>
</protein>
<dbReference type="EMBL" id="CM042048">
    <property type="protein sequence ID" value="KAI3759609.1"/>
    <property type="molecule type" value="Genomic_DNA"/>
</dbReference>
<sequence length="214" mass="23909">MSGDDWLTFAMADPHLVAELLLKLRLPLPPPSKRSRPSPPQSWTIHQRRSKTQPLLPTSNKSETPRASPSTPLSWSGGATSVSGGGGVPIVDVVDSTIPNLNRSVISRSKVTPPGDTTPTKRPRKKKTLVALKEEEALLIEEQKHLKRKLETLQATCEKQIKENESLKKMKLDIQVEPQEERQQRNNDFEERKDKLVLPDLNDDPAGEDVTVSY</sequence>
<reference evidence="1 2" key="2">
    <citation type="journal article" date="2022" name="Mol. Ecol. Resour.">
        <title>The genomes of chicory, endive, great burdock and yacon provide insights into Asteraceae paleo-polyploidization history and plant inulin production.</title>
        <authorList>
            <person name="Fan W."/>
            <person name="Wang S."/>
            <person name="Wang H."/>
            <person name="Wang A."/>
            <person name="Jiang F."/>
            <person name="Liu H."/>
            <person name="Zhao H."/>
            <person name="Xu D."/>
            <person name="Zhang Y."/>
        </authorList>
    </citation>
    <scope>NUCLEOTIDE SEQUENCE [LARGE SCALE GENOMIC DNA]</scope>
    <source>
        <strain evidence="2">cv. Niubang</strain>
    </source>
</reference>
<organism evidence="1 2">
    <name type="scientific">Arctium lappa</name>
    <name type="common">Greater burdock</name>
    <name type="synonym">Lappa major</name>
    <dbReference type="NCBI Taxonomy" id="4217"/>
    <lineage>
        <taxon>Eukaryota</taxon>
        <taxon>Viridiplantae</taxon>
        <taxon>Streptophyta</taxon>
        <taxon>Embryophyta</taxon>
        <taxon>Tracheophyta</taxon>
        <taxon>Spermatophyta</taxon>
        <taxon>Magnoliopsida</taxon>
        <taxon>eudicotyledons</taxon>
        <taxon>Gunneridae</taxon>
        <taxon>Pentapetalae</taxon>
        <taxon>asterids</taxon>
        <taxon>campanulids</taxon>
        <taxon>Asterales</taxon>
        <taxon>Asteraceae</taxon>
        <taxon>Carduoideae</taxon>
        <taxon>Cardueae</taxon>
        <taxon>Arctiinae</taxon>
        <taxon>Arctium</taxon>
    </lineage>
</organism>
<reference evidence="2" key="1">
    <citation type="journal article" date="2022" name="Mol. Ecol. Resour.">
        <title>The genomes of chicory, endive, great burdock and yacon provide insights into Asteraceae palaeo-polyploidization history and plant inulin production.</title>
        <authorList>
            <person name="Fan W."/>
            <person name="Wang S."/>
            <person name="Wang H."/>
            <person name="Wang A."/>
            <person name="Jiang F."/>
            <person name="Liu H."/>
            <person name="Zhao H."/>
            <person name="Xu D."/>
            <person name="Zhang Y."/>
        </authorList>
    </citation>
    <scope>NUCLEOTIDE SEQUENCE [LARGE SCALE GENOMIC DNA]</scope>
    <source>
        <strain evidence="2">cv. Niubang</strain>
    </source>
</reference>
<proteinExistence type="predicted"/>
<comment type="caution">
    <text evidence="1">The sequence shown here is derived from an EMBL/GenBank/DDBJ whole genome shotgun (WGS) entry which is preliminary data.</text>
</comment>